<dbReference type="PANTHER" id="PTHR20855:SF3">
    <property type="entry name" value="LD03007P"/>
    <property type="match status" value="1"/>
</dbReference>
<organism evidence="6 7">
    <name type="scientific">Aeromicrobium alkaliterrae</name>
    <dbReference type="NCBI Taxonomy" id="302168"/>
    <lineage>
        <taxon>Bacteria</taxon>
        <taxon>Bacillati</taxon>
        <taxon>Actinomycetota</taxon>
        <taxon>Actinomycetes</taxon>
        <taxon>Propionibacteriales</taxon>
        <taxon>Nocardioidaceae</taxon>
        <taxon>Aeromicrobium</taxon>
    </lineage>
</organism>
<dbReference type="PANTHER" id="PTHR20855">
    <property type="entry name" value="ADIPOR/PROGESTIN RECEPTOR-RELATED"/>
    <property type="match status" value="1"/>
</dbReference>
<keyword evidence="2 5" id="KW-0812">Transmembrane</keyword>
<sequence length="224" mass="24460">MADKIAETKPRLRGWVHGGFLPLLAVASVVLVVASPTSETRWGSSIYVASALLLFSVSATYHLGTWEIRTWAFWRRFDHANIYVLIAGTYTPFAILYLTGGARFWLLATVWLLAGVSVVLRLTWVTAPRWVFPVLYIALGWLALPFVPALLDGASRFPTDVNYAAIALTAGGGVIYTVGGIVYATRRPNPAPATFGFHEVFHTCTVLAFAAQFAAVLIVTTTLR</sequence>
<proteinExistence type="predicted"/>
<name>A0ABP4WBV0_9ACTN</name>
<protein>
    <submittedName>
        <fullName evidence="6">Hemolysin III family protein</fullName>
    </submittedName>
</protein>
<evidence type="ECO:0000256" key="3">
    <source>
        <dbReference type="ARBA" id="ARBA00022989"/>
    </source>
</evidence>
<evidence type="ECO:0000256" key="4">
    <source>
        <dbReference type="ARBA" id="ARBA00023136"/>
    </source>
</evidence>
<reference evidence="7" key="1">
    <citation type="journal article" date="2019" name="Int. J. Syst. Evol. Microbiol.">
        <title>The Global Catalogue of Microorganisms (GCM) 10K type strain sequencing project: providing services to taxonomists for standard genome sequencing and annotation.</title>
        <authorList>
            <consortium name="The Broad Institute Genomics Platform"/>
            <consortium name="The Broad Institute Genome Sequencing Center for Infectious Disease"/>
            <person name="Wu L."/>
            <person name="Ma J."/>
        </authorList>
    </citation>
    <scope>NUCLEOTIDE SEQUENCE [LARGE SCALE GENOMIC DNA]</scope>
    <source>
        <strain evidence="7">JCM 13518</strain>
    </source>
</reference>
<keyword evidence="7" id="KW-1185">Reference proteome</keyword>
<comment type="caution">
    <text evidence="6">The sequence shown here is derived from an EMBL/GenBank/DDBJ whole genome shotgun (WGS) entry which is preliminary data.</text>
</comment>
<evidence type="ECO:0000256" key="5">
    <source>
        <dbReference type="SAM" id="Phobius"/>
    </source>
</evidence>
<feature type="transmembrane region" description="Helical" evidence="5">
    <location>
        <begin position="12"/>
        <end position="34"/>
    </location>
</feature>
<dbReference type="EMBL" id="BAAAME010000005">
    <property type="protein sequence ID" value="GAA1749740.1"/>
    <property type="molecule type" value="Genomic_DNA"/>
</dbReference>
<feature type="transmembrane region" description="Helical" evidence="5">
    <location>
        <begin position="80"/>
        <end position="98"/>
    </location>
</feature>
<feature type="transmembrane region" description="Helical" evidence="5">
    <location>
        <begin position="46"/>
        <end position="68"/>
    </location>
</feature>
<comment type="subcellular location">
    <subcellularLocation>
        <location evidence="1">Membrane</location>
        <topology evidence="1">Multi-pass membrane protein</topology>
    </subcellularLocation>
</comment>
<keyword evidence="3 5" id="KW-1133">Transmembrane helix</keyword>
<feature type="transmembrane region" description="Helical" evidence="5">
    <location>
        <begin position="104"/>
        <end position="123"/>
    </location>
</feature>
<feature type="transmembrane region" description="Helical" evidence="5">
    <location>
        <begin position="196"/>
        <end position="219"/>
    </location>
</feature>
<evidence type="ECO:0000256" key="1">
    <source>
        <dbReference type="ARBA" id="ARBA00004141"/>
    </source>
</evidence>
<gene>
    <name evidence="6" type="ORF">GCM10009710_32160</name>
</gene>
<dbReference type="Pfam" id="PF03006">
    <property type="entry name" value="HlyIII"/>
    <property type="match status" value="1"/>
</dbReference>
<dbReference type="InterPro" id="IPR004254">
    <property type="entry name" value="AdipoR/HlyIII-related"/>
</dbReference>
<accession>A0ABP4WBV0</accession>
<keyword evidence="4 5" id="KW-0472">Membrane</keyword>
<evidence type="ECO:0000313" key="6">
    <source>
        <dbReference type="EMBL" id="GAA1749740.1"/>
    </source>
</evidence>
<feature type="transmembrane region" description="Helical" evidence="5">
    <location>
        <begin position="163"/>
        <end position="184"/>
    </location>
</feature>
<feature type="transmembrane region" description="Helical" evidence="5">
    <location>
        <begin position="130"/>
        <end position="151"/>
    </location>
</feature>
<evidence type="ECO:0000256" key="2">
    <source>
        <dbReference type="ARBA" id="ARBA00022692"/>
    </source>
</evidence>
<evidence type="ECO:0000313" key="7">
    <source>
        <dbReference type="Proteomes" id="UP001501057"/>
    </source>
</evidence>
<dbReference type="Proteomes" id="UP001501057">
    <property type="component" value="Unassembled WGS sequence"/>
</dbReference>